<organism evidence="14 15">
    <name type="scientific">Paenibacillus eucommiae</name>
    <dbReference type="NCBI Taxonomy" id="1355755"/>
    <lineage>
        <taxon>Bacteria</taxon>
        <taxon>Bacillati</taxon>
        <taxon>Bacillota</taxon>
        <taxon>Bacilli</taxon>
        <taxon>Bacillales</taxon>
        <taxon>Paenibacillaceae</taxon>
        <taxon>Paenibacillus</taxon>
    </lineage>
</organism>
<dbReference type="SUPFAM" id="SSF158472">
    <property type="entry name" value="HAMP domain-like"/>
    <property type="match status" value="1"/>
</dbReference>
<dbReference type="InterPro" id="IPR036890">
    <property type="entry name" value="HATPase_C_sf"/>
</dbReference>
<keyword evidence="10" id="KW-0902">Two-component regulatory system</keyword>
<comment type="caution">
    <text evidence="14">The sequence shown here is derived from an EMBL/GenBank/DDBJ whole genome shotgun (WGS) entry which is preliminary data.</text>
</comment>
<evidence type="ECO:0000256" key="5">
    <source>
        <dbReference type="ARBA" id="ARBA00022692"/>
    </source>
</evidence>
<evidence type="ECO:0000256" key="10">
    <source>
        <dbReference type="ARBA" id="ARBA00023012"/>
    </source>
</evidence>
<evidence type="ECO:0000256" key="11">
    <source>
        <dbReference type="ARBA" id="ARBA00023136"/>
    </source>
</evidence>
<dbReference type="Gene3D" id="3.30.565.10">
    <property type="entry name" value="Histidine kinase-like ATPase, C-terminal domain"/>
    <property type="match status" value="1"/>
</dbReference>
<proteinExistence type="predicted"/>
<keyword evidence="9 12" id="KW-1133">Transmembrane helix</keyword>
<name>A0ABS4ISI4_9BACL</name>
<evidence type="ECO:0000259" key="13">
    <source>
        <dbReference type="PROSITE" id="PS50885"/>
    </source>
</evidence>
<evidence type="ECO:0000256" key="7">
    <source>
        <dbReference type="ARBA" id="ARBA00022777"/>
    </source>
</evidence>
<evidence type="ECO:0000256" key="6">
    <source>
        <dbReference type="ARBA" id="ARBA00022741"/>
    </source>
</evidence>
<dbReference type="EMBL" id="JAGGLB010000005">
    <property type="protein sequence ID" value="MBP1990534.1"/>
    <property type="molecule type" value="Genomic_DNA"/>
</dbReference>
<keyword evidence="15" id="KW-1185">Reference proteome</keyword>
<dbReference type="PANTHER" id="PTHR34220:SF11">
    <property type="entry name" value="SENSOR PROTEIN KINASE HPTS"/>
    <property type="match status" value="1"/>
</dbReference>
<evidence type="ECO:0000313" key="15">
    <source>
        <dbReference type="Proteomes" id="UP001519287"/>
    </source>
</evidence>
<dbReference type="Proteomes" id="UP001519287">
    <property type="component" value="Unassembled WGS sequence"/>
</dbReference>
<sequence>MKLLRDIPYNLRNLFRLRFYNRLMLYNTLIFLLVAYLLAFLASRYASELDTVKQLQQSRDALSAVFSFYNRKHDNFSNLVYTLYDSAETHNALSMMLESTSDDKYENDPFTKQKIVKVMQDIAVQDRDISLILIYKTLTDIQYVYNSNNKFIDRVGEDFPFFNQLKQKTAGRYIFGTQNIESGSLSQKVYGISGTLGTKEINRNAGQLLVTYNTQALEAILQEYNGKTQGRFVIVTNNGEIILDSNSQYGRVTFPLLKLLQSGVHSASINDKPYYIQTIANENRNYIAANLVPKAEIDQKNASIRFLIYGVFTAMAFVCAILYSIAGTFVSRRVNAVILGMKRVSSNNLSYRIPIYVGNDEFTEIVARFNSMCDELQATINREYINEIRKKNAELNALQAGINPHFLYNTLEAIRIKAIDDGNNDVAEMIMLLAHLYRSIVRDHTFITIRKEINMCGMYLSILSLRYASNLEYEINIEPQMMEYGIPKNLLQPIIENYFVHGIRDNNESNRFIIRGFLQDGDICFIFEDNGLGMNKSRLEHIQNLLKAVDSKTESSYGLSNVHERIYLVYGNPYGLWLESEENCETRVIVRIKAMTCEELDRNLSTIKNHGDL</sequence>
<dbReference type="RefSeq" id="WP_209971300.1">
    <property type="nucleotide sequence ID" value="NZ_JAGGLB010000005.1"/>
</dbReference>
<evidence type="ECO:0000256" key="4">
    <source>
        <dbReference type="ARBA" id="ARBA00022679"/>
    </source>
</evidence>
<dbReference type="InterPro" id="IPR003660">
    <property type="entry name" value="HAMP_dom"/>
</dbReference>
<dbReference type="CDD" id="cd06225">
    <property type="entry name" value="HAMP"/>
    <property type="match status" value="1"/>
</dbReference>
<dbReference type="SUPFAM" id="SSF55874">
    <property type="entry name" value="ATPase domain of HSP90 chaperone/DNA topoisomerase II/histidine kinase"/>
    <property type="match status" value="1"/>
</dbReference>
<evidence type="ECO:0000256" key="1">
    <source>
        <dbReference type="ARBA" id="ARBA00004651"/>
    </source>
</evidence>
<evidence type="ECO:0000256" key="8">
    <source>
        <dbReference type="ARBA" id="ARBA00022840"/>
    </source>
</evidence>
<dbReference type="Pfam" id="PF06580">
    <property type="entry name" value="His_kinase"/>
    <property type="match status" value="1"/>
</dbReference>
<keyword evidence="6" id="KW-0547">Nucleotide-binding</keyword>
<keyword evidence="5 12" id="KW-0812">Transmembrane</keyword>
<keyword evidence="11 12" id="KW-0472">Membrane</keyword>
<dbReference type="Pfam" id="PF00672">
    <property type="entry name" value="HAMP"/>
    <property type="match status" value="1"/>
</dbReference>
<keyword evidence="8" id="KW-0067">ATP-binding</keyword>
<keyword evidence="2" id="KW-1003">Cell membrane</keyword>
<evidence type="ECO:0000256" key="9">
    <source>
        <dbReference type="ARBA" id="ARBA00022989"/>
    </source>
</evidence>
<accession>A0ABS4ISI4</accession>
<evidence type="ECO:0000313" key="14">
    <source>
        <dbReference type="EMBL" id="MBP1990534.1"/>
    </source>
</evidence>
<dbReference type="EC" id="2.7.13.3" evidence="14"/>
<dbReference type="PANTHER" id="PTHR34220">
    <property type="entry name" value="SENSOR HISTIDINE KINASE YPDA"/>
    <property type="match status" value="1"/>
</dbReference>
<gene>
    <name evidence="14" type="ORF">J2Z66_002140</name>
</gene>
<dbReference type="Gene3D" id="6.10.340.10">
    <property type="match status" value="1"/>
</dbReference>
<dbReference type="GO" id="GO:0004673">
    <property type="term" value="F:protein histidine kinase activity"/>
    <property type="evidence" value="ECO:0007669"/>
    <property type="project" value="UniProtKB-EC"/>
</dbReference>
<dbReference type="InterPro" id="IPR050640">
    <property type="entry name" value="Bact_2-comp_sensor_kinase"/>
</dbReference>
<keyword evidence="3" id="KW-0597">Phosphoprotein</keyword>
<feature type="transmembrane region" description="Helical" evidence="12">
    <location>
        <begin position="306"/>
        <end position="326"/>
    </location>
</feature>
<evidence type="ECO:0000256" key="12">
    <source>
        <dbReference type="SAM" id="Phobius"/>
    </source>
</evidence>
<reference evidence="14 15" key="1">
    <citation type="submission" date="2021-03" db="EMBL/GenBank/DDBJ databases">
        <title>Genomic Encyclopedia of Type Strains, Phase IV (KMG-IV): sequencing the most valuable type-strain genomes for metagenomic binning, comparative biology and taxonomic classification.</title>
        <authorList>
            <person name="Goeker M."/>
        </authorList>
    </citation>
    <scope>NUCLEOTIDE SEQUENCE [LARGE SCALE GENOMIC DNA]</scope>
    <source>
        <strain evidence="14 15">DSM 26048</strain>
    </source>
</reference>
<dbReference type="InterPro" id="IPR010559">
    <property type="entry name" value="Sig_transdc_His_kin_internal"/>
</dbReference>
<dbReference type="SMART" id="SM00304">
    <property type="entry name" value="HAMP"/>
    <property type="match status" value="1"/>
</dbReference>
<feature type="domain" description="HAMP" evidence="13">
    <location>
        <begin position="328"/>
        <end position="381"/>
    </location>
</feature>
<comment type="subcellular location">
    <subcellularLocation>
        <location evidence="1">Cell membrane</location>
        <topology evidence="1">Multi-pass membrane protein</topology>
    </subcellularLocation>
</comment>
<evidence type="ECO:0000256" key="2">
    <source>
        <dbReference type="ARBA" id="ARBA00022475"/>
    </source>
</evidence>
<keyword evidence="4 14" id="KW-0808">Transferase</keyword>
<protein>
    <submittedName>
        <fullName evidence="14">Two-component system sensor histidine kinase YesM</fullName>
        <ecNumber evidence="14">2.7.13.3</ecNumber>
    </submittedName>
</protein>
<evidence type="ECO:0000256" key="3">
    <source>
        <dbReference type="ARBA" id="ARBA00022553"/>
    </source>
</evidence>
<dbReference type="PROSITE" id="PS50885">
    <property type="entry name" value="HAMP"/>
    <property type="match status" value="1"/>
</dbReference>
<keyword evidence="7 14" id="KW-0418">Kinase</keyword>